<dbReference type="GO" id="GO:0042602">
    <property type="term" value="F:riboflavin reductase (NADPH) activity"/>
    <property type="evidence" value="ECO:0007669"/>
    <property type="project" value="TreeGrafter"/>
</dbReference>
<gene>
    <name evidence="2" type="ORF">GCM10011499_19240</name>
</gene>
<dbReference type="InterPro" id="IPR036291">
    <property type="entry name" value="NAD(P)-bd_dom_sf"/>
</dbReference>
<dbReference type="PANTHER" id="PTHR43355">
    <property type="entry name" value="FLAVIN REDUCTASE (NADPH)"/>
    <property type="match status" value="1"/>
</dbReference>
<accession>A0A916VXN0</accession>
<dbReference type="EMBL" id="BMKB01000003">
    <property type="protein sequence ID" value="GGA49517.1"/>
    <property type="molecule type" value="Genomic_DNA"/>
</dbReference>
<dbReference type="SUPFAM" id="SSF51735">
    <property type="entry name" value="NAD(P)-binding Rossmann-fold domains"/>
    <property type="match status" value="1"/>
</dbReference>
<evidence type="ECO:0000313" key="2">
    <source>
        <dbReference type="EMBL" id="GGA49517.1"/>
    </source>
</evidence>
<name>A0A916VXN0_9HYPH</name>
<dbReference type="InterPro" id="IPR051606">
    <property type="entry name" value="Polyketide_Oxido-like"/>
</dbReference>
<keyword evidence="3" id="KW-1185">Reference proteome</keyword>
<comment type="caution">
    <text evidence="2">The sequence shown here is derived from an EMBL/GenBank/DDBJ whole genome shotgun (WGS) entry which is preliminary data.</text>
</comment>
<dbReference type="PANTHER" id="PTHR43355:SF2">
    <property type="entry name" value="FLAVIN REDUCTASE (NADPH)"/>
    <property type="match status" value="1"/>
</dbReference>
<dbReference type="Proteomes" id="UP000596977">
    <property type="component" value="Unassembled WGS sequence"/>
</dbReference>
<evidence type="ECO:0000259" key="1">
    <source>
        <dbReference type="Pfam" id="PF13460"/>
    </source>
</evidence>
<dbReference type="Pfam" id="PF13460">
    <property type="entry name" value="NAD_binding_10"/>
    <property type="match status" value="1"/>
</dbReference>
<feature type="domain" description="NAD(P)-binding" evidence="1">
    <location>
        <begin position="7"/>
        <end position="186"/>
    </location>
</feature>
<reference evidence="2 3" key="1">
    <citation type="journal article" date="2014" name="Int. J. Syst. Evol. Microbiol.">
        <title>Complete genome sequence of Corynebacterium casei LMG S-19264T (=DSM 44701T), isolated from a smear-ripened cheese.</title>
        <authorList>
            <consortium name="US DOE Joint Genome Institute (JGI-PGF)"/>
            <person name="Walter F."/>
            <person name="Albersmeier A."/>
            <person name="Kalinowski J."/>
            <person name="Ruckert C."/>
        </authorList>
    </citation>
    <scope>NUCLEOTIDE SEQUENCE [LARGE SCALE GENOMIC DNA]</scope>
    <source>
        <strain evidence="2 3">CGMCC 1.15896</strain>
    </source>
</reference>
<protein>
    <recommendedName>
        <fullName evidence="1">NAD(P)-binding domain-containing protein</fullName>
    </recommendedName>
</protein>
<dbReference type="GO" id="GO:0004074">
    <property type="term" value="F:biliverdin reductase [NAD(P)H] activity"/>
    <property type="evidence" value="ECO:0007669"/>
    <property type="project" value="TreeGrafter"/>
</dbReference>
<dbReference type="AlphaFoldDB" id="A0A916VXN0"/>
<evidence type="ECO:0000313" key="3">
    <source>
        <dbReference type="Proteomes" id="UP000596977"/>
    </source>
</evidence>
<sequence>MKVLVFGGTGRTGRLIAQWLVKNGHTVIAAGRRDPQIEGVAYRAVNLSDASAVRTAAEGMDAAISALASGKDNPVCSEVAQALSEMEGLRFITIAGSGLDAPGDAKGALDRFIGWLLRRLMPHMIADRERELGILQASRLRWTMLRPPLLNNKPSTGRYQTTFDRPASRGISRADLARAVVDALEDGALIGRAPFVAG</sequence>
<dbReference type="RefSeq" id="WP_164735106.1">
    <property type="nucleotide sequence ID" value="NZ_BMKB01000003.1"/>
</dbReference>
<dbReference type="InterPro" id="IPR016040">
    <property type="entry name" value="NAD(P)-bd_dom"/>
</dbReference>
<organism evidence="2 3">
    <name type="scientific">Pelagibacterium lentulum</name>
    <dbReference type="NCBI Taxonomy" id="2029865"/>
    <lineage>
        <taxon>Bacteria</taxon>
        <taxon>Pseudomonadati</taxon>
        <taxon>Pseudomonadota</taxon>
        <taxon>Alphaproteobacteria</taxon>
        <taxon>Hyphomicrobiales</taxon>
        <taxon>Devosiaceae</taxon>
        <taxon>Pelagibacterium</taxon>
    </lineage>
</organism>
<dbReference type="Gene3D" id="3.40.50.720">
    <property type="entry name" value="NAD(P)-binding Rossmann-like Domain"/>
    <property type="match status" value="1"/>
</dbReference>
<proteinExistence type="predicted"/>